<organism evidence="1">
    <name type="scientific">human gut metagenome</name>
    <dbReference type="NCBI Taxonomy" id="408170"/>
    <lineage>
        <taxon>unclassified sequences</taxon>
        <taxon>metagenomes</taxon>
        <taxon>organismal metagenomes</taxon>
    </lineage>
</organism>
<protein>
    <submittedName>
        <fullName evidence="1">DNA methylase</fullName>
    </submittedName>
</protein>
<dbReference type="EMBL" id="AJWY01013658">
    <property type="protein sequence ID" value="EKC46363.1"/>
    <property type="molecule type" value="Genomic_DNA"/>
</dbReference>
<name>K1RLS8_9ZZZZ</name>
<gene>
    <name evidence="1" type="ORF">LEA_19876</name>
</gene>
<proteinExistence type="predicted"/>
<accession>K1RLS8</accession>
<keyword evidence="1" id="KW-0808">Transferase</keyword>
<feature type="non-terminal residue" evidence="1">
    <location>
        <position position="126"/>
    </location>
</feature>
<reference evidence="1" key="1">
    <citation type="journal article" date="2013" name="Environ. Microbiol.">
        <title>Microbiota from the distal guts of lean and obese adolescents exhibit partial functional redundancy besides clear differences in community structure.</title>
        <authorList>
            <person name="Ferrer M."/>
            <person name="Ruiz A."/>
            <person name="Lanza F."/>
            <person name="Haange S.B."/>
            <person name="Oberbach A."/>
            <person name="Till H."/>
            <person name="Bargiela R."/>
            <person name="Campoy C."/>
            <person name="Segura M.T."/>
            <person name="Richter M."/>
            <person name="von Bergen M."/>
            <person name="Seifert J."/>
            <person name="Suarez A."/>
        </authorList>
    </citation>
    <scope>NUCLEOTIDE SEQUENCE</scope>
</reference>
<comment type="caution">
    <text evidence="1">The sequence shown here is derived from an EMBL/GenBank/DDBJ whole genome shotgun (WGS) entry which is preliminary data.</text>
</comment>
<dbReference type="GO" id="GO:0032259">
    <property type="term" value="P:methylation"/>
    <property type="evidence" value="ECO:0007669"/>
    <property type="project" value="UniProtKB-KW"/>
</dbReference>
<dbReference type="GO" id="GO:0008168">
    <property type="term" value="F:methyltransferase activity"/>
    <property type="evidence" value="ECO:0007669"/>
    <property type="project" value="UniProtKB-KW"/>
</dbReference>
<dbReference type="AlphaFoldDB" id="K1RLS8"/>
<sequence length="126" mass="15018">MNAKERFYSGLAKETIGKITSNTDNWTSFLRTMSRNYEFTYPEQVMIYAQRPNATFCKPYEDWNAENYRRYVKRGSTGIALFVMNRDKPYLRYVFDVADTGVRRSSPELKPWEVTPETAPMSWKRW</sequence>
<evidence type="ECO:0000313" key="1">
    <source>
        <dbReference type="EMBL" id="EKC46363.1"/>
    </source>
</evidence>
<keyword evidence="1" id="KW-0489">Methyltransferase</keyword>